<proteinExistence type="predicted"/>
<dbReference type="EMBL" id="HACG01015154">
    <property type="protein sequence ID" value="CEK62019.1"/>
    <property type="molecule type" value="Transcribed_RNA"/>
</dbReference>
<accession>A0A0B6Z0C9</accession>
<evidence type="ECO:0000313" key="1">
    <source>
        <dbReference type="EMBL" id="CEK62019.1"/>
    </source>
</evidence>
<dbReference type="AlphaFoldDB" id="A0A0B6Z0C9"/>
<organism evidence="1">
    <name type="scientific">Arion vulgaris</name>
    <dbReference type="NCBI Taxonomy" id="1028688"/>
    <lineage>
        <taxon>Eukaryota</taxon>
        <taxon>Metazoa</taxon>
        <taxon>Spiralia</taxon>
        <taxon>Lophotrochozoa</taxon>
        <taxon>Mollusca</taxon>
        <taxon>Gastropoda</taxon>
        <taxon>Heterobranchia</taxon>
        <taxon>Euthyneura</taxon>
        <taxon>Panpulmonata</taxon>
        <taxon>Eupulmonata</taxon>
        <taxon>Stylommatophora</taxon>
        <taxon>Helicina</taxon>
        <taxon>Arionoidea</taxon>
        <taxon>Arionidae</taxon>
        <taxon>Arion</taxon>
    </lineage>
</organism>
<feature type="non-terminal residue" evidence="1">
    <location>
        <position position="1"/>
    </location>
</feature>
<name>A0A0B6Z0C9_9EUPU</name>
<gene>
    <name evidence="1" type="primary">ORF43952</name>
</gene>
<sequence length="360" mass="39466">TQELGEDSATTITTTTTSTSLNKLEESRQIVSEQVCLNRHCCEAQHVIEARSDGYLSVDNAVQSLETSQSAVFDLPTQLCRCPDEQTLSCDTLVSDQSLETSQSAVICLQTLHSWNCHKQTLCCDTLELDSNTQVMSADKKPSLNNSYCHFIVKKTKFGNIARSKSLDNITSVASLPDSITSKNGFVTSGCNSKQTSLLMKDSSLLKDSNVTDNRIINGISIKNKVMRIRHLSNENSWHSGRSSNVTSISKDGTLRELSKKFVVKNNHLARVCFDRDTGYAESNIGDTSVVDFLSGDSSVVDYLSGDISVVDCHIGDTCLRRSLDSLELNESVSTRTNNESVATRTNKESVVSNTFTSKV</sequence>
<feature type="non-terminal residue" evidence="1">
    <location>
        <position position="360"/>
    </location>
</feature>
<protein>
    <submittedName>
        <fullName evidence="1">Uncharacterized protein</fullName>
    </submittedName>
</protein>
<reference evidence="1" key="1">
    <citation type="submission" date="2014-12" db="EMBL/GenBank/DDBJ databases">
        <title>Insight into the proteome of Arion vulgaris.</title>
        <authorList>
            <person name="Aradska J."/>
            <person name="Bulat T."/>
            <person name="Smidak R."/>
            <person name="Sarate P."/>
            <person name="Gangsoo J."/>
            <person name="Sialana F."/>
            <person name="Bilban M."/>
            <person name="Lubec G."/>
        </authorList>
    </citation>
    <scope>NUCLEOTIDE SEQUENCE</scope>
    <source>
        <tissue evidence="1">Skin</tissue>
    </source>
</reference>